<reference evidence="4" key="1">
    <citation type="submission" date="2016-10" db="EMBL/GenBank/DDBJ databases">
        <authorList>
            <person name="Varghese N."/>
            <person name="Submissions S."/>
        </authorList>
    </citation>
    <scope>NUCLEOTIDE SEQUENCE [LARGE SCALE GENOMIC DNA]</scope>
    <source>
        <strain evidence="4">CGMCC 1.7739</strain>
    </source>
</reference>
<proteinExistence type="inferred from homology"/>
<dbReference type="InterPro" id="IPR029063">
    <property type="entry name" value="SAM-dependent_MTases_sf"/>
</dbReference>
<organism evidence="3 4">
    <name type="scientific">Halopelagius inordinatus</name>
    <dbReference type="NCBI Taxonomy" id="553467"/>
    <lineage>
        <taxon>Archaea</taxon>
        <taxon>Methanobacteriati</taxon>
        <taxon>Methanobacteriota</taxon>
        <taxon>Stenosarchaea group</taxon>
        <taxon>Halobacteria</taxon>
        <taxon>Halobacteriales</taxon>
        <taxon>Haloferacaceae</taxon>
    </lineage>
</organism>
<keyword evidence="4" id="KW-1185">Reference proteome</keyword>
<name>A0A1I2M2Z9_9EURY</name>
<dbReference type="Proteomes" id="UP000198876">
    <property type="component" value="Unassembled WGS sequence"/>
</dbReference>
<dbReference type="AlphaFoldDB" id="A0A1I2M2Z9"/>
<dbReference type="Pfam" id="PF03686">
    <property type="entry name" value="UPF0146"/>
    <property type="match status" value="1"/>
</dbReference>
<dbReference type="Gene3D" id="3.40.50.150">
    <property type="entry name" value="Vaccinia Virus protein VP39"/>
    <property type="match status" value="1"/>
</dbReference>
<dbReference type="RefSeq" id="WP_092887981.1">
    <property type="nucleotide sequence ID" value="NZ_FOOQ01000001.1"/>
</dbReference>
<dbReference type="STRING" id="553467.SAMN04488063_0524"/>
<protein>
    <recommendedName>
        <fullName evidence="2">UPF0146 protein SAMN04488063_0524</fullName>
    </recommendedName>
</protein>
<evidence type="ECO:0000313" key="4">
    <source>
        <dbReference type="Proteomes" id="UP000198876"/>
    </source>
</evidence>
<comment type="similarity">
    <text evidence="1 2">Belongs to the UPF0146 family.</text>
</comment>
<dbReference type="EMBL" id="FOOQ01000001">
    <property type="protein sequence ID" value="SFF85188.1"/>
    <property type="molecule type" value="Genomic_DNA"/>
</dbReference>
<gene>
    <name evidence="3" type="ORF">SAMN04488063_0524</name>
</gene>
<sequence>METALRDALSARLARYDRLVEIGVGRAPDVAAALAAAGADVTATDVHEFDLPADVAFVEDDVVAASERTDPGPTYRVDAVYALNLPPELHRPARDVARAADADFLFTTLGFDAPSVPVETESVGDETLYVVPADRREPGAESQR</sequence>
<evidence type="ECO:0000256" key="1">
    <source>
        <dbReference type="ARBA" id="ARBA00006969"/>
    </source>
</evidence>
<evidence type="ECO:0000313" key="3">
    <source>
        <dbReference type="EMBL" id="SFF85188.1"/>
    </source>
</evidence>
<dbReference type="HAMAP" id="MF_00341">
    <property type="entry name" value="UPF0146"/>
    <property type="match status" value="1"/>
</dbReference>
<accession>A0A1I2M2Z9</accession>
<evidence type="ECO:0000256" key="2">
    <source>
        <dbReference type="HAMAP-Rule" id="MF_00341"/>
    </source>
</evidence>
<dbReference type="InterPro" id="IPR005353">
    <property type="entry name" value="UPF0146"/>
</dbReference>
<dbReference type="OrthoDB" id="59816at2157"/>